<evidence type="ECO:0000256" key="2">
    <source>
        <dbReference type="ARBA" id="ARBA00023125"/>
    </source>
</evidence>
<proteinExistence type="predicted"/>
<keyword evidence="3" id="KW-0804">Transcription</keyword>
<evidence type="ECO:0000313" key="6">
    <source>
        <dbReference type="Proteomes" id="UP000462014"/>
    </source>
</evidence>
<protein>
    <submittedName>
        <fullName evidence="5">Helix-turn-helix domain-containing protein</fullName>
    </submittedName>
</protein>
<name>A0A7K1SZ04_9SPHI</name>
<comment type="caution">
    <text evidence="5">The sequence shown here is derived from an EMBL/GenBank/DDBJ whole genome shotgun (WGS) entry which is preliminary data.</text>
</comment>
<dbReference type="InterPro" id="IPR018062">
    <property type="entry name" value="HTH_AraC-typ_CS"/>
</dbReference>
<dbReference type="SUPFAM" id="SSF46689">
    <property type="entry name" value="Homeodomain-like"/>
    <property type="match status" value="1"/>
</dbReference>
<dbReference type="Pfam" id="PF12833">
    <property type="entry name" value="HTH_18"/>
    <property type="match status" value="1"/>
</dbReference>
<evidence type="ECO:0000259" key="4">
    <source>
        <dbReference type="PROSITE" id="PS01124"/>
    </source>
</evidence>
<reference evidence="5 6" key="1">
    <citation type="submission" date="2019-12" db="EMBL/GenBank/DDBJ databases">
        <title>Mucilaginibacter sp. HMF7410 genome sequencing and assembly.</title>
        <authorList>
            <person name="Kang H."/>
            <person name="Cha I."/>
            <person name="Kim H."/>
            <person name="Joh K."/>
        </authorList>
    </citation>
    <scope>NUCLEOTIDE SEQUENCE [LARGE SCALE GENOMIC DNA]</scope>
    <source>
        <strain evidence="5 6">HMF7410</strain>
    </source>
</reference>
<evidence type="ECO:0000256" key="1">
    <source>
        <dbReference type="ARBA" id="ARBA00023015"/>
    </source>
</evidence>
<dbReference type="InterPro" id="IPR009057">
    <property type="entry name" value="Homeodomain-like_sf"/>
</dbReference>
<dbReference type="PANTHER" id="PTHR43280:SF2">
    <property type="entry name" value="HTH-TYPE TRANSCRIPTIONAL REGULATOR EXSA"/>
    <property type="match status" value="1"/>
</dbReference>
<dbReference type="Proteomes" id="UP000462014">
    <property type="component" value="Unassembled WGS sequence"/>
</dbReference>
<accession>A0A7K1SZ04</accession>
<feature type="domain" description="HTH araC/xylS-type" evidence="4">
    <location>
        <begin position="100"/>
        <end position="169"/>
    </location>
</feature>
<dbReference type="EMBL" id="WPIK01000012">
    <property type="protein sequence ID" value="MVN22542.1"/>
    <property type="molecule type" value="Genomic_DNA"/>
</dbReference>
<dbReference type="PANTHER" id="PTHR43280">
    <property type="entry name" value="ARAC-FAMILY TRANSCRIPTIONAL REGULATOR"/>
    <property type="match status" value="1"/>
</dbReference>
<dbReference type="InterPro" id="IPR018060">
    <property type="entry name" value="HTH_AraC"/>
</dbReference>
<sequence length="179" mass="20447">MVCNRCLLVVRQTLQALNFDVKNIGLGWVEVGPEPNPDQLHAIASAFKVVGFELIDDYKTKLVEQVRNLITETVQYSDLSQLNINFSTLLTEKLQKPYPYLSNLFSEQEGNTIEHYIIQQKVEKIKELMEYGDLNLNEIALKMGYSSSAHLSAQFKKITGFSPSQYRNSKSKRKALDEL</sequence>
<dbReference type="InterPro" id="IPR020449">
    <property type="entry name" value="Tscrpt_reg_AraC-type_HTH"/>
</dbReference>
<evidence type="ECO:0000256" key="3">
    <source>
        <dbReference type="ARBA" id="ARBA00023163"/>
    </source>
</evidence>
<keyword evidence="2" id="KW-0238">DNA-binding</keyword>
<dbReference type="Gene3D" id="1.10.10.60">
    <property type="entry name" value="Homeodomain-like"/>
    <property type="match status" value="1"/>
</dbReference>
<evidence type="ECO:0000313" key="5">
    <source>
        <dbReference type="EMBL" id="MVN22542.1"/>
    </source>
</evidence>
<keyword evidence="6" id="KW-1185">Reference proteome</keyword>
<dbReference type="PRINTS" id="PR00032">
    <property type="entry name" value="HTHARAC"/>
</dbReference>
<dbReference type="PROSITE" id="PS01124">
    <property type="entry name" value="HTH_ARAC_FAMILY_2"/>
    <property type="match status" value="1"/>
</dbReference>
<dbReference type="SMART" id="SM00342">
    <property type="entry name" value="HTH_ARAC"/>
    <property type="match status" value="1"/>
</dbReference>
<keyword evidence="1" id="KW-0805">Transcription regulation</keyword>
<dbReference type="PROSITE" id="PS00041">
    <property type="entry name" value="HTH_ARAC_FAMILY_1"/>
    <property type="match status" value="1"/>
</dbReference>
<gene>
    <name evidence="5" type="ORF">GO621_13475</name>
</gene>
<dbReference type="GO" id="GO:0003700">
    <property type="term" value="F:DNA-binding transcription factor activity"/>
    <property type="evidence" value="ECO:0007669"/>
    <property type="project" value="InterPro"/>
</dbReference>
<organism evidence="5 6">
    <name type="scientific">Mucilaginibacter arboris</name>
    <dbReference type="NCBI Taxonomy" id="2682090"/>
    <lineage>
        <taxon>Bacteria</taxon>
        <taxon>Pseudomonadati</taxon>
        <taxon>Bacteroidota</taxon>
        <taxon>Sphingobacteriia</taxon>
        <taxon>Sphingobacteriales</taxon>
        <taxon>Sphingobacteriaceae</taxon>
        <taxon>Mucilaginibacter</taxon>
    </lineage>
</organism>
<dbReference type="AlphaFoldDB" id="A0A7K1SZ04"/>
<dbReference type="GO" id="GO:0043565">
    <property type="term" value="F:sequence-specific DNA binding"/>
    <property type="evidence" value="ECO:0007669"/>
    <property type="project" value="InterPro"/>
</dbReference>